<reference evidence="1 2" key="1">
    <citation type="journal article" date="2013" name="Front. Microbiol.">
        <title>The genome of the endophytic bacterium H. frisingense GSF30(T) identifies diverse strategies in the Herbaspirillum genus to interact with plants.</title>
        <authorList>
            <person name="Straub D."/>
            <person name="Rothballer M."/>
            <person name="Hartmann A."/>
            <person name="Ludewig U."/>
        </authorList>
    </citation>
    <scope>NUCLEOTIDE SEQUENCE [LARGE SCALE GENOMIC DNA]</scope>
    <source>
        <strain evidence="1 2">GSF30</strain>
    </source>
</reference>
<dbReference type="Proteomes" id="UP000006772">
    <property type="component" value="Unassembled WGS sequence"/>
</dbReference>
<gene>
    <name evidence="1" type="ORF">HFRIS_002888</name>
</gene>
<comment type="caution">
    <text evidence="1">The sequence shown here is derived from an EMBL/GenBank/DDBJ whole genome shotgun (WGS) entry which is preliminary data.</text>
</comment>
<sequence length="83" mass="9564">MVLQGGQFVLASGEVFGMKSSMRSLHEMRGAKALHSRRQGMMPLFLTLMSIKSFGYSHYWSKWYFSHPVLRVISFASVYSLRK</sequence>
<evidence type="ECO:0000313" key="1">
    <source>
        <dbReference type="EMBL" id="EOA06165.1"/>
    </source>
</evidence>
<proteinExistence type="predicted"/>
<organism evidence="1 2">
    <name type="scientific">Herbaspirillum frisingense GSF30</name>
    <dbReference type="NCBI Taxonomy" id="864073"/>
    <lineage>
        <taxon>Bacteria</taxon>
        <taxon>Pseudomonadati</taxon>
        <taxon>Pseudomonadota</taxon>
        <taxon>Betaproteobacteria</taxon>
        <taxon>Burkholderiales</taxon>
        <taxon>Oxalobacteraceae</taxon>
        <taxon>Herbaspirillum</taxon>
    </lineage>
</organism>
<accession>A0AAI9IHH7</accession>
<dbReference type="EMBL" id="AEEC02000003">
    <property type="protein sequence ID" value="EOA06165.1"/>
    <property type="molecule type" value="Genomic_DNA"/>
</dbReference>
<protein>
    <submittedName>
        <fullName evidence="1">Uncharacterized protein</fullName>
    </submittedName>
</protein>
<dbReference type="AlphaFoldDB" id="A0AAI9IHH7"/>
<name>A0AAI9IHH7_9BURK</name>
<evidence type="ECO:0000313" key="2">
    <source>
        <dbReference type="Proteomes" id="UP000006772"/>
    </source>
</evidence>